<dbReference type="Proteomes" id="UP001146120">
    <property type="component" value="Unassembled WGS sequence"/>
</dbReference>
<dbReference type="AlphaFoldDB" id="A0AAV2Z1K5"/>
<gene>
    <name evidence="3" type="ORF">N0F65_006451</name>
</gene>
<dbReference type="PANTHER" id="PTHR34409:SF1">
    <property type="entry name" value="MYB-LIKE DOMAIN-CONTAINING PROTEIN"/>
    <property type="match status" value="1"/>
</dbReference>
<keyword evidence="1" id="KW-1133">Transmembrane helix</keyword>
<name>A0AAV2Z1K5_9STRA</name>
<dbReference type="InterPro" id="IPR049203">
    <property type="entry name" value="DUF6818"/>
</dbReference>
<reference evidence="3" key="2">
    <citation type="journal article" date="2023" name="Microbiol Resour">
        <title>Decontamination and Annotation of the Draft Genome Sequence of the Oomycete Lagenidium giganteum ARSEF 373.</title>
        <authorList>
            <person name="Morgan W.R."/>
            <person name="Tartar A."/>
        </authorList>
    </citation>
    <scope>NUCLEOTIDE SEQUENCE</scope>
    <source>
        <strain evidence="3">ARSEF 373</strain>
    </source>
</reference>
<feature type="domain" description="DUF6818" evidence="2">
    <location>
        <begin position="28"/>
        <end position="98"/>
    </location>
</feature>
<sequence>MTSTKTKGKNFRTQEICRKCSLPKAQLPFGQERWECVASKYNENVPGGWPQRDGPSLKQKFQKLVRVGKPTGRGQCPAEIQRAKLAQRQIESEISVVCTTMTMAMTMVTRTMVGMKMTVRMNRLWQATAFSVQPMLIYTTYLVDLVSFSQSQRGHRRHIGVSNTVSNWPEIRTWCIVSIRMRSFLEVPY</sequence>
<feature type="transmembrane region" description="Helical" evidence="1">
    <location>
        <begin position="94"/>
        <end position="113"/>
    </location>
</feature>
<evidence type="ECO:0000259" key="2">
    <source>
        <dbReference type="Pfam" id="PF20681"/>
    </source>
</evidence>
<evidence type="ECO:0000313" key="4">
    <source>
        <dbReference type="Proteomes" id="UP001146120"/>
    </source>
</evidence>
<keyword evidence="4" id="KW-1185">Reference proteome</keyword>
<proteinExistence type="predicted"/>
<keyword evidence="1" id="KW-0812">Transmembrane</keyword>
<feature type="transmembrane region" description="Helical" evidence="1">
    <location>
        <begin position="125"/>
        <end position="148"/>
    </location>
</feature>
<dbReference type="PANTHER" id="PTHR34409">
    <property type="entry name" value="SET DOMAIN-CONTAINING PROTEIN"/>
    <property type="match status" value="1"/>
</dbReference>
<organism evidence="3 4">
    <name type="scientific">Lagenidium giganteum</name>
    <dbReference type="NCBI Taxonomy" id="4803"/>
    <lineage>
        <taxon>Eukaryota</taxon>
        <taxon>Sar</taxon>
        <taxon>Stramenopiles</taxon>
        <taxon>Oomycota</taxon>
        <taxon>Peronosporomycetes</taxon>
        <taxon>Pythiales</taxon>
        <taxon>Pythiaceae</taxon>
    </lineage>
</organism>
<keyword evidence="1" id="KW-0472">Membrane</keyword>
<protein>
    <recommendedName>
        <fullName evidence="2">DUF6818 domain-containing protein</fullName>
    </recommendedName>
</protein>
<reference evidence="3" key="1">
    <citation type="submission" date="2022-11" db="EMBL/GenBank/DDBJ databases">
        <authorList>
            <person name="Morgan W.R."/>
            <person name="Tartar A."/>
        </authorList>
    </citation>
    <scope>NUCLEOTIDE SEQUENCE</scope>
    <source>
        <strain evidence="3">ARSEF 373</strain>
    </source>
</reference>
<dbReference type="EMBL" id="DAKRPA010000062">
    <property type="protein sequence ID" value="DBA00547.1"/>
    <property type="molecule type" value="Genomic_DNA"/>
</dbReference>
<evidence type="ECO:0000256" key="1">
    <source>
        <dbReference type="SAM" id="Phobius"/>
    </source>
</evidence>
<dbReference type="Pfam" id="PF20681">
    <property type="entry name" value="DUF6818"/>
    <property type="match status" value="1"/>
</dbReference>
<comment type="caution">
    <text evidence="3">The sequence shown here is derived from an EMBL/GenBank/DDBJ whole genome shotgun (WGS) entry which is preliminary data.</text>
</comment>
<evidence type="ECO:0000313" key="3">
    <source>
        <dbReference type="EMBL" id="DBA00547.1"/>
    </source>
</evidence>
<accession>A0AAV2Z1K5</accession>